<dbReference type="InterPro" id="IPR030616">
    <property type="entry name" value="Aur-like"/>
</dbReference>
<dbReference type="InterPro" id="IPR011009">
    <property type="entry name" value="Kinase-like_dom_sf"/>
</dbReference>
<dbReference type="GO" id="GO:0004674">
    <property type="term" value="F:protein serine/threonine kinase activity"/>
    <property type="evidence" value="ECO:0007669"/>
    <property type="project" value="UniProtKB-KW"/>
</dbReference>
<evidence type="ECO:0000256" key="10">
    <source>
        <dbReference type="PROSITE-ProRule" id="PRU10141"/>
    </source>
</evidence>
<feature type="binding site" evidence="8 10">
    <location>
        <position position="297"/>
    </location>
    <ligand>
        <name>ATP</name>
        <dbReference type="ChEBI" id="CHEBI:30616"/>
    </ligand>
</feature>
<dbReference type="InterPro" id="IPR017441">
    <property type="entry name" value="Protein_kinase_ATP_BS"/>
</dbReference>
<comment type="caution">
    <text evidence="13">The sequence shown here is derived from an EMBL/GenBank/DDBJ whole genome shotgun (WGS) entry which is preliminary data.</text>
</comment>
<evidence type="ECO:0000256" key="7">
    <source>
        <dbReference type="ARBA" id="ARBA00048679"/>
    </source>
</evidence>
<evidence type="ECO:0000256" key="8">
    <source>
        <dbReference type="PIRSR" id="PIRSR630616-2"/>
    </source>
</evidence>
<dbReference type="SUPFAM" id="SSF48403">
    <property type="entry name" value="Ankyrin repeat"/>
    <property type="match status" value="1"/>
</dbReference>
<proteinExistence type="predicted"/>
<dbReference type="PANTHER" id="PTHR24350">
    <property type="entry name" value="SERINE/THREONINE-PROTEIN KINASE IAL-RELATED"/>
    <property type="match status" value="1"/>
</dbReference>
<dbReference type="Pfam" id="PF00069">
    <property type="entry name" value="Pkinase"/>
    <property type="match status" value="1"/>
</dbReference>
<dbReference type="Pfam" id="PF12796">
    <property type="entry name" value="Ank_2"/>
    <property type="match status" value="1"/>
</dbReference>
<evidence type="ECO:0000256" key="11">
    <source>
        <dbReference type="SAM" id="Phobius"/>
    </source>
</evidence>
<comment type="catalytic activity">
    <reaction evidence="6">
        <text>L-threonyl-[protein] + ATP = O-phospho-L-threonyl-[protein] + ADP + H(+)</text>
        <dbReference type="Rhea" id="RHEA:46608"/>
        <dbReference type="Rhea" id="RHEA-COMP:11060"/>
        <dbReference type="Rhea" id="RHEA-COMP:11605"/>
        <dbReference type="ChEBI" id="CHEBI:15378"/>
        <dbReference type="ChEBI" id="CHEBI:30013"/>
        <dbReference type="ChEBI" id="CHEBI:30616"/>
        <dbReference type="ChEBI" id="CHEBI:61977"/>
        <dbReference type="ChEBI" id="CHEBI:456216"/>
        <dbReference type="EC" id="2.7.11.1"/>
    </reaction>
</comment>
<name>A0AAN7PD17_9COLE</name>
<feature type="binding site" evidence="8">
    <location>
        <position position="278"/>
    </location>
    <ligand>
        <name>ATP</name>
        <dbReference type="ChEBI" id="CHEBI:30616"/>
    </ligand>
</feature>
<keyword evidence="1" id="KW-0723">Serine/threonine-protein kinase</keyword>
<dbReference type="PROSITE" id="PS50297">
    <property type="entry name" value="ANK_REP_REGION"/>
    <property type="match status" value="1"/>
</dbReference>
<keyword evidence="5 8" id="KW-0067">ATP-binding</keyword>
<dbReference type="AlphaFoldDB" id="A0AAN7PD17"/>
<dbReference type="SUPFAM" id="SSF56112">
    <property type="entry name" value="Protein kinase-like (PK-like)"/>
    <property type="match status" value="1"/>
</dbReference>
<keyword evidence="4" id="KW-0418">Kinase</keyword>
<dbReference type="PROSITE" id="PS50088">
    <property type="entry name" value="ANK_REPEAT"/>
    <property type="match status" value="1"/>
</dbReference>
<dbReference type="InterPro" id="IPR036770">
    <property type="entry name" value="Ankyrin_rpt-contain_sf"/>
</dbReference>
<feature type="binding site" evidence="8">
    <location>
        <begin position="346"/>
        <end position="348"/>
    </location>
    <ligand>
        <name>ATP</name>
        <dbReference type="ChEBI" id="CHEBI:30616"/>
    </ligand>
</feature>
<feature type="repeat" description="ANK" evidence="9">
    <location>
        <begin position="46"/>
        <end position="78"/>
    </location>
</feature>
<sequence>MTCNKIINYVDEDKNTNLHYASARGDLDLVKKEIECNHEIDSVNYLGWTPLMMATRYGHTDVIKYLLERHADSTRMNSFGFNILLMAVACGKLDVIYIILQHLLCGGISKQSMQSVFSPISLAILFNNVNLVQYLIDKNFCVNSAAPITELTPMMFASAMSNTDIINMLRAKGAKEVENNYHPQEPPKPIHNFINVPHPLILVNSNHLSPQPTIICMQPNGPITRCSDLGSPHFTPNISPITPGVAYHQVFFPPNFSPNHYNWSLSDFELGTRLGHGKFGRVFIAREKQTGYLVALKTLLKQELVYNHVERQVLREIEIESHLMHINILELLTWFHDDFRIYLVLEYAGKGELYKHLRNSPNGRFNEPRSSKYISTGQCFRLLSSQKSYPS</sequence>
<dbReference type="SMART" id="SM00248">
    <property type="entry name" value="ANK"/>
    <property type="match status" value="5"/>
</dbReference>
<evidence type="ECO:0000313" key="14">
    <source>
        <dbReference type="Proteomes" id="UP001353858"/>
    </source>
</evidence>
<dbReference type="InterPro" id="IPR000719">
    <property type="entry name" value="Prot_kinase_dom"/>
</dbReference>
<evidence type="ECO:0000256" key="2">
    <source>
        <dbReference type="ARBA" id="ARBA00022679"/>
    </source>
</evidence>
<keyword evidence="14" id="KW-1185">Reference proteome</keyword>
<dbReference type="EMBL" id="JARPUR010000003">
    <property type="protein sequence ID" value="KAK4880076.1"/>
    <property type="molecule type" value="Genomic_DNA"/>
</dbReference>
<evidence type="ECO:0000256" key="4">
    <source>
        <dbReference type="ARBA" id="ARBA00022777"/>
    </source>
</evidence>
<evidence type="ECO:0000256" key="5">
    <source>
        <dbReference type="ARBA" id="ARBA00022840"/>
    </source>
</evidence>
<dbReference type="FunFam" id="3.30.200.20:FF:000042">
    <property type="entry name" value="Aurora kinase A"/>
    <property type="match status" value="1"/>
</dbReference>
<dbReference type="InterPro" id="IPR002110">
    <property type="entry name" value="Ankyrin_rpt"/>
</dbReference>
<keyword evidence="11" id="KW-0472">Membrane</keyword>
<dbReference type="GO" id="GO:0005524">
    <property type="term" value="F:ATP binding"/>
    <property type="evidence" value="ECO:0007669"/>
    <property type="project" value="UniProtKB-UniRule"/>
</dbReference>
<evidence type="ECO:0000256" key="3">
    <source>
        <dbReference type="ARBA" id="ARBA00022741"/>
    </source>
</evidence>
<evidence type="ECO:0000259" key="12">
    <source>
        <dbReference type="PROSITE" id="PS50011"/>
    </source>
</evidence>
<feature type="transmembrane region" description="Helical" evidence="11">
    <location>
        <begin position="79"/>
        <end position="100"/>
    </location>
</feature>
<keyword evidence="11" id="KW-0812">Transmembrane</keyword>
<dbReference type="SMART" id="SM00220">
    <property type="entry name" value="S_TKc"/>
    <property type="match status" value="1"/>
</dbReference>
<dbReference type="Gene3D" id="3.30.200.20">
    <property type="entry name" value="Phosphorylase Kinase, domain 1"/>
    <property type="match status" value="1"/>
</dbReference>
<dbReference type="Gene3D" id="1.25.40.20">
    <property type="entry name" value="Ankyrin repeat-containing domain"/>
    <property type="match status" value="1"/>
</dbReference>
<organism evidence="13 14">
    <name type="scientific">Aquatica leii</name>
    <dbReference type="NCBI Taxonomy" id="1421715"/>
    <lineage>
        <taxon>Eukaryota</taxon>
        <taxon>Metazoa</taxon>
        <taxon>Ecdysozoa</taxon>
        <taxon>Arthropoda</taxon>
        <taxon>Hexapoda</taxon>
        <taxon>Insecta</taxon>
        <taxon>Pterygota</taxon>
        <taxon>Neoptera</taxon>
        <taxon>Endopterygota</taxon>
        <taxon>Coleoptera</taxon>
        <taxon>Polyphaga</taxon>
        <taxon>Elateriformia</taxon>
        <taxon>Elateroidea</taxon>
        <taxon>Lampyridae</taxon>
        <taxon>Luciolinae</taxon>
        <taxon>Aquatica</taxon>
    </lineage>
</organism>
<accession>A0AAN7PD17</accession>
<keyword evidence="3 8" id="KW-0547">Nucleotide-binding</keyword>
<evidence type="ECO:0000256" key="1">
    <source>
        <dbReference type="ARBA" id="ARBA00022527"/>
    </source>
</evidence>
<comment type="catalytic activity">
    <reaction evidence="7">
        <text>L-seryl-[protein] + ATP = O-phospho-L-seryl-[protein] + ADP + H(+)</text>
        <dbReference type="Rhea" id="RHEA:17989"/>
        <dbReference type="Rhea" id="RHEA-COMP:9863"/>
        <dbReference type="Rhea" id="RHEA-COMP:11604"/>
        <dbReference type="ChEBI" id="CHEBI:15378"/>
        <dbReference type="ChEBI" id="CHEBI:29999"/>
        <dbReference type="ChEBI" id="CHEBI:30616"/>
        <dbReference type="ChEBI" id="CHEBI:83421"/>
        <dbReference type="ChEBI" id="CHEBI:456216"/>
        <dbReference type="EC" id="2.7.11.1"/>
    </reaction>
</comment>
<evidence type="ECO:0000313" key="13">
    <source>
        <dbReference type="EMBL" id="KAK4880076.1"/>
    </source>
</evidence>
<dbReference type="PROSITE" id="PS50011">
    <property type="entry name" value="PROTEIN_KINASE_DOM"/>
    <property type="match status" value="1"/>
</dbReference>
<evidence type="ECO:0000256" key="6">
    <source>
        <dbReference type="ARBA" id="ARBA00047899"/>
    </source>
</evidence>
<keyword evidence="2" id="KW-0808">Transferase</keyword>
<feature type="domain" description="Protein kinase" evidence="12">
    <location>
        <begin position="268"/>
        <end position="391"/>
    </location>
</feature>
<keyword evidence="9" id="KW-0040">ANK repeat</keyword>
<gene>
    <name evidence="13" type="ORF">RN001_008222</name>
</gene>
<keyword evidence="11" id="KW-1133">Transmembrane helix</keyword>
<dbReference type="Proteomes" id="UP001353858">
    <property type="component" value="Unassembled WGS sequence"/>
</dbReference>
<reference evidence="14" key="1">
    <citation type="submission" date="2023-01" db="EMBL/GenBank/DDBJ databases">
        <title>Key to firefly adult light organ development and bioluminescence: homeobox transcription factors regulate luciferase expression and transportation to peroxisome.</title>
        <authorList>
            <person name="Fu X."/>
        </authorList>
    </citation>
    <scope>NUCLEOTIDE SEQUENCE [LARGE SCALE GENOMIC DNA]</scope>
</reference>
<protein>
    <recommendedName>
        <fullName evidence="12">Protein kinase domain-containing protein</fullName>
    </recommendedName>
</protein>
<dbReference type="PROSITE" id="PS00107">
    <property type="entry name" value="PROTEIN_KINASE_ATP"/>
    <property type="match status" value="1"/>
</dbReference>
<evidence type="ECO:0000256" key="9">
    <source>
        <dbReference type="PROSITE-ProRule" id="PRU00023"/>
    </source>
</evidence>